<dbReference type="PROSITE" id="PS50158">
    <property type="entry name" value="ZF_CCHC"/>
    <property type="match status" value="2"/>
</dbReference>
<keyword evidence="11" id="KW-0479">Metal-binding</keyword>
<dbReference type="Pfam" id="PF00078">
    <property type="entry name" value="RVT_1"/>
    <property type="match status" value="1"/>
</dbReference>
<dbReference type="FunFam" id="3.10.20.370:FF:000001">
    <property type="entry name" value="Retrovirus-related Pol polyprotein from transposon 17.6-like protein"/>
    <property type="match status" value="1"/>
</dbReference>
<keyword evidence="10" id="KW-0511">Multifunctional enzyme</keyword>
<feature type="compositionally biased region" description="Basic and acidic residues" evidence="12">
    <location>
        <begin position="212"/>
        <end position="227"/>
    </location>
</feature>
<dbReference type="Pfam" id="PF17919">
    <property type="entry name" value="RT_RNaseH_2"/>
    <property type="match status" value="1"/>
</dbReference>
<feature type="region of interest" description="Disordered" evidence="12">
    <location>
        <begin position="212"/>
        <end position="265"/>
    </location>
</feature>
<dbReference type="GO" id="GO:0006508">
    <property type="term" value="P:proteolysis"/>
    <property type="evidence" value="ECO:0007669"/>
    <property type="project" value="UniProtKB-KW"/>
</dbReference>
<dbReference type="InterPro" id="IPR001584">
    <property type="entry name" value="Integrase_cat-core"/>
</dbReference>
<dbReference type="EMBL" id="GBHO01025738">
    <property type="protein sequence ID" value="JAG17866.1"/>
    <property type="molecule type" value="Transcribed_RNA"/>
</dbReference>
<dbReference type="Gene3D" id="2.40.70.10">
    <property type="entry name" value="Acid Proteases"/>
    <property type="match status" value="1"/>
</dbReference>
<feature type="compositionally biased region" description="Basic residues" evidence="12">
    <location>
        <begin position="253"/>
        <end position="263"/>
    </location>
</feature>
<evidence type="ECO:0000256" key="2">
    <source>
        <dbReference type="ARBA" id="ARBA00022670"/>
    </source>
</evidence>
<keyword evidence="5" id="KW-0540">Nuclease</keyword>
<evidence type="ECO:0000313" key="16">
    <source>
        <dbReference type="EMBL" id="JAG17867.1"/>
    </source>
</evidence>
<dbReference type="SUPFAM" id="SSF57756">
    <property type="entry name" value="Retrovirus zinc finger-like domains"/>
    <property type="match status" value="1"/>
</dbReference>
<dbReference type="GO" id="GO:0008270">
    <property type="term" value="F:zinc ion binding"/>
    <property type="evidence" value="ECO:0007669"/>
    <property type="project" value="UniProtKB-KW"/>
</dbReference>
<feature type="region of interest" description="Disordered" evidence="12">
    <location>
        <begin position="1325"/>
        <end position="1381"/>
    </location>
</feature>
<dbReference type="CDD" id="cd09274">
    <property type="entry name" value="RNase_HI_RT_Ty3"/>
    <property type="match status" value="1"/>
</dbReference>
<evidence type="ECO:0000256" key="4">
    <source>
        <dbReference type="ARBA" id="ARBA00022695"/>
    </source>
</evidence>
<dbReference type="GO" id="GO:0042575">
    <property type="term" value="C:DNA polymerase complex"/>
    <property type="evidence" value="ECO:0007669"/>
    <property type="project" value="UniProtKB-ARBA"/>
</dbReference>
<dbReference type="Pfam" id="PF13650">
    <property type="entry name" value="Asp_protease_2"/>
    <property type="match status" value="1"/>
</dbReference>
<dbReference type="InterPro" id="IPR012337">
    <property type="entry name" value="RNaseH-like_sf"/>
</dbReference>
<proteinExistence type="predicted"/>
<dbReference type="GO" id="GO:0004519">
    <property type="term" value="F:endonuclease activity"/>
    <property type="evidence" value="ECO:0007669"/>
    <property type="project" value="UniProtKB-KW"/>
</dbReference>
<dbReference type="Pfam" id="PF00665">
    <property type="entry name" value="rve"/>
    <property type="match status" value="1"/>
</dbReference>
<dbReference type="GO" id="GO:0003964">
    <property type="term" value="F:RNA-directed DNA polymerase activity"/>
    <property type="evidence" value="ECO:0007669"/>
    <property type="project" value="UniProtKB-KW"/>
</dbReference>
<feature type="domain" description="CCHC-type" evidence="13">
    <location>
        <begin position="298"/>
        <end position="312"/>
    </location>
</feature>
<evidence type="ECO:0000256" key="3">
    <source>
        <dbReference type="ARBA" id="ARBA00022679"/>
    </source>
</evidence>
<keyword evidence="11" id="KW-0862">Zinc</keyword>
<organism evidence="15">
    <name type="scientific">Lygus hesperus</name>
    <name type="common">Western plant bug</name>
    <dbReference type="NCBI Taxonomy" id="30085"/>
    <lineage>
        <taxon>Eukaryota</taxon>
        <taxon>Metazoa</taxon>
        <taxon>Ecdysozoa</taxon>
        <taxon>Arthropoda</taxon>
        <taxon>Hexapoda</taxon>
        <taxon>Insecta</taxon>
        <taxon>Pterygota</taxon>
        <taxon>Neoptera</taxon>
        <taxon>Paraneoptera</taxon>
        <taxon>Hemiptera</taxon>
        <taxon>Heteroptera</taxon>
        <taxon>Panheteroptera</taxon>
        <taxon>Cimicomorpha</taxon>
        <taxon>Miridae</taxon>
        <taxon>Mirini</taxon>
        <taxon>Lygus</taxon>
    </lineage>
</organism>
<evidence type="ECO:0000256" key="10">
    <source>
        <dbReference type="ARBA" id="ARBA00023268"/>
    </source>
</evidence>
<keyword evidence="4" id="KW-0548">Nucleotidyltransferase</keyword>
<dbReference type="FunFam" id="3.30.70.270:FF:000026">
    <property type="entry name" value="Transposon Ty3-G Gag-Pol polyprotein"/>
    <property type="match status" value="1"/>
</dbReference>
<evidence type="ECO:0000256" key="9">
    <source>
        <dbReference type="ARBA" id="ARBA00023125"/>
    </source>
</evidence>
<dbReference type="PROSITE" id="PS50994">
    <property type="entry name" value="INTEGRASE"/>
    <property type="match status" value="1"/>
</dbReference>
<dbReference type="InterPro" id="IPR041577">
    <property type="entry name" value="RT_RNaseH_2"/>
</dbReference>
<protein>
    <recommendedName>
        <fullName evidence="1">RNA-directed DNA polymerase</fullName>
        <ecNumber evidence="1">2.7.7.49</ecNumber>
    </recommendedName>
</protein>
<dbReference type="InterPro" id="IPR000477">
    <property type="entry name" value="RT_dom"/>
</dbReference>
<dbReference type="GO" id="GO:0003677">
    <property type="term" value="F:DNA binding"/>
    <property type="evidence" value="ECO:0007669"/>
    <property type="project" value="UniProtKB-KW"/>
</dbReference>
<dbReference type="SUPFAM" id="SSF53098">
    <property type="entry name" value="Ribonuclease H-like"/>
    <property type="match status" value="1"/>
</dbReference>
<evidence type="ECO:0000256" key="1">
    <source>
        <dbReference type="ARBA" id="ARBA00012493"/>
    </source>
</evidence>
<keyword evidence="6" id="KW-0064">Aspartyl protease</keyword>
<keyword evidence="3" id="KW-0808">Transferase</keyword>
<evidence type="ECO:0000256" key="6">
    <source>
        <dbReference type="ARBA" id="ARBA00022750"/>
    </source>
</evidence>
<keyword evidence="11" id="KW-0863">Zinc-finger</keyword>
<gene>
    <name evidence="15" type="primary">TY3B-G_1</name>
    <name evidence="16" type="synonym">TY3B-G_40</name>
    <name evidence="15" type="ORF">CM83_61467</name>
    <name evidence="16" type="ORF">CM83_61470</name>
</gene>
<evidence type="ECO:0000256" key="5">
    <source>
        <dbReference type="ARBA" id="ARBA00022722"/>
    </source>
</evidence>
<dbReference type="InterPro" id="IPR001878">
    <property type="entry name" value="Znf_CCHC"/>
</dbReference>
<dbReference type="Gene3D" id="1.10.340.70">
    <property type="match status" value="1"/>
</dbReference>
<dbReference type="InterPro" id="IPR050951">
    <property type="entry name" value="Retrovirus_Pol_polyprotein"/>
</dbReference>
<dbReference type="Pfam" id="PF17921">
    <property type="entry name" value="Integrase_H2C2"/>
    <property type="match status" value="1"/>
</dbReference>
<evidence type="ECO:0000256" key="7">
    <source>
        <dbReference type="ARBA" id="ARBA00022759"/>
    </source>
</evidence>
<evidence type="ECO:0000313" key="15">
    <source>
        <dbReference type="EMBL" id="JAG17866.1"/>
    </source>
</evidence>
<reference evidence="15" key="1">
    <citation type="journal article" date="2014" name="PLoS ONE">
        <title>Transcriptome-Based Identification of ABC Transporters in the Western Tarnished Plant Bug Lygus hesperus.</title>
        <authorList>
            <person name="Hull J.J."/>
            <person name="Chaney K."/>
            <person name="Geib S.M."/>
            <person name="Fabrick J.A."/>
            <person name="Brent C.S."/>
            <person name="Walsh D."/>
            <person name="Lavine L.C."/>
        </authorList>
    </citation>
    <scope>NUCLEOTIDE SEQUENCE</scope>
</reference>
<feature type="compositionally biased region" description="Basic residues" evidence="12">
    <location>
        <begin position="228"/>
        <end position="240"/>
    </location>
</feature>
<keyword evidence="7" id="KW-0378">Hydrolase</keyword>
<evidence type="ECO:0000256" key="12">
    <source>
        <dbReference type="SAM" id="MobiDB-lite"/>
    </source>
</evidence>
<dbReference type="Gene3D" id="3.10.20.370">
    <property type="match status" value="1"/>
</dbReference>
<dbReference type="InterPro" id="IPR041588">
    <property type="entry name" value="Integrase_H2C2"/>
</dbReference>
<dbReference type="GO" id="GO:0004190">
    <property type="term" value="F:aspartic-type endopeptidase activity"/>
    <property type="evidence" value="ECO:0007669"/>
    <property type="project" value="UniProtKB-KW"/>
</dbReference>
<dbReference type="InterPro" id="IPR036875">
    <property type="entry name" value="Znf_CCHC_sf"/>
</dbReference>
<dbReference type="SMART" id="SM00343">
    <property type="entry name" value="ZnF_C2HC"/>
    <property type="match status" value="2"/>
</dbReference>
<dbReference type="Gene3D" id="3.10.10.10">
    <property type="entry name" value="HIV Type 1 Reverse Transcriptase, subunit A, domain 1"/>
    <property type="match status" value="1"/>
</dbReference>
<sequence length="1394" mass="156597">MDQKQFEKFMSVITNVLQSQSAPAPQLIPFENFESRQEKFSSYLERFENYCILKSVSDDKKAQLLCTSIGKDHYNNLAALLGPDKPMKDIVYTDLVSHFTSMLSPSVSTVVSQHYFLSVTQHSQQSISDFVASLKGKLKDCDFYATCGCKKKISIADTFLRAQFIRGLKDSWIREQLLQDTTLKDFDDLLRKATALEASRYESGQLGKPVDRALDGISDTHRVDNRLRSRQGNRHSRKQFRSNSYSRQSSPHQRQRSQSHGRKDRVDYRSLGIDGLCLNCGRPNHRSSECRTDRSSLKCTSCGKIGHVSRVCITSLLKRSKTHSVSLQHPHNEDIQSNHEYGIGRIVDTEDLFEVGPNSDKYVVTVTLNGKPQSFEVDSGARFSLLSETDFNKLDLNVPIQSTTVSFRSYSDHVIKPKGKITVSVAYGNRSIDADLFIVPAGHDALLGRMWIRELGISLSEIDSCHHSTLNSSLVNSVTSLESIFQRYSSIFEERIGCVPNVEVKLQLREGVKPVFIRERDVPFALRERVERELESLESQGVISPVASSDWGSPLVVIAKPDGGVRLCVDYKCGVNPKLVAANHPIRRIDEVLHSLRGSKFFCKLDLHKAYLHLKVDEEGSKIQTVSTHKGTYRMNRLSFGIKTAPSEFNRILSQLLNGLPKVEAYFDDIICHGTTLEECTENLIACLERLKENDLHLSRAKCSFFKESINYLGHVVSFNKIQKCPTKVQAISQMPRPKDVDELRRFLGLVTYYAKFVPDFSSKSYPLRRLLRVGEKFIWTAAAEASFLNLKSELCSDRVLVPFDPSKPVVLTTDASPTGIAAILSHEIEGYERPIAYASRALTQAESNYSQLDREALAIIYAANHFFNYIFGKRFVLVTDNEPLSRIFHPDRALPQMTSARLLRYASFLSGLDYTVRCKRGKDNENVDCLSRAPVSPSGNLPQITVDEEVDALYAETLLQISSSAITADTIVEETARDPELQTLLSDLKNSRKDSPYTVSGNMLFRSDRAVIPKALRVPILEELHATHSGITKMKQLARRYVYWEGLDKDIERLVKSCEPCAMVRHSPQKAKVHPWDQPGENWERLHIDYAGPVDGHFFLMCVDAKSKWVEVRMLRDAPSSATTISLLENIFSVHGYPSVLVSDNAAIFKSEEFQSHCKERGIFQKFSASNHPATNGLAERCIQTLKRRLKAAAGDTTPLPTKVQNILFRYRATPLVSGQSPAELYLKRRIRTRLDALLPNANARVPSSPSSSRVRSLRVGERVQAKVHQGNRDVWQFGTVSKKLGQFHYVIELDSGRSLKRHINQLIATLVPRKRVVFAPTQVPPQRHGIPLPDGHAGSVGQSSLQSAPVPDGGTMGPGGGSSQPAQLGVRRSSRQRQEPTYLRDFVLHNVC</sequence>
<dbReference type="Gene3D" id="4.10.60.10">
    <property type="entry name" value="Zinc finger, CCHC-type"/>
    <property type="match status" value="1"/>
</dbReference>
<feature type="domain" description="Integrase catalytic" evidence="14">
    <location>
        <begin position="1076"/>
        <end position="1231"/>
    </location>
</feature>
<keyword evidence="8" id="KW-0695">RNA-directed DNA polymerase</keyword>
<evidence type="ECO:0000259" key="13">
    <source>
        <dbReference type="PROSITE" id="PS50158"/>
    </source>
</evidence>
<feature type="domain" description="CCHC-type" evidence="13">
    <location>
        <begin position="277"/>
        <end position="291"/>
    </location>
</feature>
<dbReference type="InterPro" id="IPR036397">
    <property type="entry name" value="RNaseH_sf"/>
</dbReference>
<name>A0A0A9XDY7_LYGHE</name>
<dbReference type="SUPFAM" id="SSF56672">
    <property type="entry name" value="DNA/RNA polymerases"/>
    <property type="match status" value="1"/>
</dbReference>
<keyword evidence="9" id="KW-0238">DNA-binding</keyword>
<keyword evidence="7" id="KW-0255">Endonuclease</keyword>
<dbReference type="InterPro" id="IPR021109">
    <property type="entry name" value="Peptidase_aspartic_dom_sf"/>
</dbReference>
<dbReference type="Gene3D" id="3.30.70.270">
    <property type="match status" value="2"/>
</dbReference>
<reference evidence="15" key="2">
    <citation type="submission" date="2014-07" db="EMBL/GenBank/DDBJ databases">
        <authorList>
            <person name="Hull J."/>
        </authorList>
    </citation>
    <scope>NUCLEOTIDE SEQUENCE</scope>
</reference>
<evidence type="ECO:0000256" key="11">
    <source>
        <dbReference type="PROSITE-ProRule" id="PRU00047"/>
    </source>
</evidence>
<evidence type="ECO:0000259" key="14">
    <source>
        <dbReference type="PROSITE" id="PS50994"/>
    </source>
</evidence>
<dbReference type="EMBL" id="GBHO01025737">
    <property type="protein sequence ID" value="JAG17867.1"/>
    <property type="molecule type" value="Transcribed_RNA"/>
</dbReference>
<keyword evidence="2" id="KW-0645">Protease</keyword>
<dbReference type="Gene3D" id="3.30.420.10">
    <property type="entry name" value="Ribonuclease H-like superfamily/Ribonuclease H"/>
    <property type="match status" value="1"/>
</dbReference>
<dbReference type="CDD" id="cd01647">
    <property type="entry name" value="RT_LTR"/>
    <property type="match status" value="1"/>
</dbReference>
<dbReference type="PANTHER" id="PTHR37984:SF5">
    <property type="entry name" value="PROTEIN NYNRIN-LIKE"/>
    <property type="match status" value="1"/>
</dbReference>
<accession>A0A0A9XDY7</accession>
<dbReference type="PANTHER" id="PTHR37984">
    <property type="entry name" value="PROTEIN CBG26694"/>
    <property type="match status" value="1"/>
</dbReference>
<dbReference type="InterPro" id="IPR043128">
    <property type="entry name" value="Rev_trsase/Diguanyl_cyclase"/>
</dbReference>
<dbReference type="InterPro" id="IPR043502">
    <property type="entry name" value="DNA/RNA_pol_sf"/>
</dbReference>
<dbReference type="EC" id="2.7.7.49" evidence="1"/>
<evidence type="ECO:0000256" key="8">
    <source>
        <dbReference type="ARBA" id="ARBA00022918"/>
    </source>
</evidence>
<dbReference type="GO" id="GO:0015074">
    <property type="term" value="P:DNA integration"/>
    <property type="evidence" value="ECO:0007669"/>
    <property type="project" value="InterPro"/>
</dbReference>
<dbReference type="SUPFAM" id="SSF50630">
    <property type="entry name" value="Acid proteases"/>
    <property type="match status" value="1"/>
</dbReference>